<dbReference type="OrthoDB" id="5890764at2"/>
<dbReference type="HOGENOM" id="CLU_1823041_0_0_6"/>
<reference evidence="2 3" key="1">
    <citation type="journal article" date="2012" name="Stand. Genomic Sci.">
        <title>Complete genome sequence of Marinomonas posidonica type strain (IVIA-Po-181(T)).</title>
        <authorList>
            <person name="Lucas-Elio P."/>
            <person name="Goodwin L."/>
            <person name="Woyke T."/>
            <person name="Pitluck S."/>
            <person name="Nolan M."/>
            <person name="Kyrpides N.C."/>
            <person name="Detter J.C."/>
            <person name="Copeland A."/>
            <person name="Lu M."/>
            <person name="Bruce D."/>
            <person name="Detter C."/>
            <person name="Tapia R."/>
            <person name="Han S."/>
            <person name="Land M.L."/>
            <person name="Ivanova N."/>
            <person name="Mikhailova N."/>
            <person name="Johnston A.W."/>
            <person name="Sanchez-Amat A."/>
        </authorList>
    </citation>
    <scope>NUCLEOTIDE SEQUENCE [LARGE SCALE GENOMIC DNA]</scope>
    <source>
        <strain evidence="3">CECT 7376 / NCIMB 14433 / IVIA-Po-181</strain>
    </source>
</reference>
<sequence length="140" mass="15914">MIFWNTFLKDEGSVGDEMLEAIRYQLTALLNSEAPMMNLPKGFKEIEASNMRFGLDSVYSISSQVDKDQFARSVEHWVRAFEPRLAEVSVFIEESDPQKNMICFSLMAKIKTPNGNHVFLFDSNISLSNQVAKLEGQEVV</sequence>
<proteinExistence type="predicted"/>
<dbReference type="Pfam" id="PF04965">
    <property type="entry name" value="GPW_gp25"/>
    <property type="match status" value="1"/>
</dbReference>
<dbReference type="InterPro" id="IPR017737">
    <property type="entry name" value="TssE1-like"/>
</dbReference>
<dbReference type="EMBL" id="CP002771">
    <property type="protein sequence ID" value="AEF53714.1"/>
    <property type="molecule type" value="Genomic_DNA"/>
</dbReference>
<dbReference type="KEGG" id="mpc:Mar181_0658"/>
<dbReference type="Proteomes" id="UP000009230">
    <property type="component" value="Chromosome"/>
</dbReference>
<name>F6D0Z1_MARPP</name>
<evidence type="ECO:0000259" key="1">
    <source>
        <dbReference type="Pfam" id="PF04965"/>
    </source>
</evidence>
<gene>
    <name evidence="2" type="ordered locus">Mar181_0658</name>
</gene>
<keyword evidence="3" id="KW-1185">Reference proteome</keyword>
<dbReference type="InterPro" id="IPR007048">
    <property type="entry name" value="IraD/Gp25-like"/>
</dbReference>
<evidence type="ECO:0000313" key="3">
    <source>
        <dbReference type="Proteomes" id="UP000009230"/>
    </source>
</evidence>
<dbReference type="STRING" id="491952.Mar181_0658"/>
<dbReference type="AlphaFoldDB" id="F6D0Z1"/>
<organism evidence="2 3">
    <name type="scientific">Marinomonas posidonica (strain CECT 7376 / NCIMB 14433 / IVIA-Po-181)</name>
    <dbReference type="NCBI Taxonomy" id="491952"/>
    <lineage>
        <taxon>Bacteria</taxon>
        <taxon>Pseudomonadati</taxon>
        <taxon>Pseudomonadota</taxon>
        <taxon>Gammaproteobacteria</taxon>
        <taxon>Oceanospirillales</taxon>
        <taxon>Oceanospirillaceae</taxon>
        <taxon>Marinomonas</taxon>
    </lineage>
</organism>
<dbReference type="RefSeq" id="WP_013795191.1">
    <property type="nucleotide sequence ID" value="NC_015559.1"/>
</dbReference>
<accession>F6D0Z1</accession>
<evidence type="ECO:0000313" key="2">
    <source>
        <dbReference type="EMBL" id="AEF53714.1"/>
    </source>
</evidence>
<feature type="domain" description="IraD/Gp25-like" evidence="1">
    <location>
        <begin position="17"/>
        <end position="112"/>
    </location>
</feature>
<dbReference type="NCBIfam" id="TIGR03357">
    <property type="entry name" value="VI_zyme"/>
    <property type="match status" value="1"/>
</dbReference>
<protein>
    <submittedName>
        <fullName evidence="2">GPW/gp25 family protein</fullName>
    </submittedName>
</protein>
<dbReference type="SUPFAM" id="SSF160719">
    <property type="entry name" value="gpW/gp25-like"/>
    <property type="match status" value="1"/>
</dbReference>